<sequence length="739" mass="82853">MPRKRSSRRKTAHTSSKIKHSGKTASGQIQLADQILAFLSSLKKGASLAHILSALELPRMQRQAVRDLLDSLVRSGKLEQQGKKFLLASDAGLLTATLDVTARGFGFATVEDTIPRENDIFIAQSHMNGASHGDTVLVRIIGKSRGRLEGRVVKVVKRGLTRLCGVYTAAGKMGHVTPDNEKLPFTVTVRRSNTHGARDGEAVLLQIIDYGTGSHPPEGKVLEVLGDPLSVPVQIRMAIEQFELDRMFPREVLEATAALEPLTTCDEGRADLRHIQHVTIDGETAKDFDDAIAVEETTSGYRLYVSIADVSHYVTPGSTIDKEAYKRGTSVYLPNLVLPMLPERLSNDLCSLVPDQDRPAFTAILDFDREGNRIGEKYTKSMIRSHQRFTYNTVNAILYLRDNQVRNRYRHLLPMLDNARRLATLLFDRRMRRGSLGFNIPEPFVLLDGDRIVSITRAERNQAHQLIEEYMLAANEAVAQTMAEAGEPVLYRVHEYPDPAKVEQFTEAAQSLGLELPKTSNEPAWFARILDEAHKSPAEYVINNLLLRTMQQARYSPENLGHFGLAAEYYLHFTSPIRRYPDLVAHRALQHLLTRKKGERQKPLVPKGTTLADAALYLSKRERIAVNIERNVQSRLNVLFLKDRVGETFDAIISGVTPFGLFVELLEYFISGAVPVREMQDDYYIHDSRANRLIGERTGITYQLGDLLRVRLDHVDILAKRLTFSISAEMADTAEGQAD</sequence>
<comment type="subcellular location">
    <subcellularLocation>
        <location evidence="2 8">Cytoplasm</location>
    </subcellularLocation>
</comment>
<dbReference type="InterPro" id="IPR022966">
    <property type="entry name" value="RNase_II/R_CS"/>
</dbReference>
<dbReference type="SUPFAM" id="SSF50249">
    <property type="entry name" value="Nucleic acid-binding proteins"/>
    <property type="match status" value="4"/>
</dbReference>
<dbReference type="InterPro" id="IPR004476">
    <property type="entry name" value="RNase_II/RNase_R"/>
</dbReference>
<dbReference type="GO" id="GO:0003723">
    <property type="term" value="F:RNA binding"/>
    <property type="evidence" value="ECO:0007669"/>
    <property type="project" value="UniProtKB-UniRule"/>
</dbReference>
<dbReference type="InterPro" id="IPR011805">
    <property type="entry name" value="RNase_R"/>
</dbReference>
<dbReference type="AlphaFoldDB" id="A0A915XJ89"/>
<dbReference type="EMBL" id="AP024233">
    <property type="protein sequence ID" value="BCO10030.1"/>
    <property type="molecule type" value="Genomic_DNA"/>
</dbReference>
<dbReference type="PROSITE" id="PS50126">
    <property type="entry name" value="S1"/>
    <property type="match status" value="1"/>
</dbReference>
<accession>A0A915XJ89</accession>
<evidence type="ECO:0000256" key="3">
    <source>
        <dbReference type="ARBA" id="ARBA00022490"/>
    </source>
</evidence>
<feature type="domain" description="S1 motif" evidence="10">
    <location>
        <begin position="646"/>
        <end position="727"/>
    </location>
</feature>
<comment type="catalytic activity">
    <reaction evidence="1 8">
        <text>Exonucleolytic cleavage in the 3'- to 5'-direction to yield nucleoside 5'-phosphates.</text>
        <dbReference type="EC" id="3.1.13.1"/>
    </reaction>
</comment>
<dbReference type="Pfam" id="PF08206">
    <property type="entry name" value="OB_RNB"/>
    <property type="match status" value="1"/>
</dbReference>
<dbReference type="GO" id="GO:0006402">
    <property type="term" value="P:mRNA catabolic process"/>
    <property type="evidence" value="ECO:0007669"/>
    <property type="project" value="TreeGrafter"/>
</dbReference>
<evidence type="ECO:0000259" key="10">
    <source>
        <dbReference type="PROSITE" id="PS50126"/>
    </source>
</evidence>
<dbReference type="HAMAP" id="MF_01895">
    <property type="entry name" value="RNase_R"/>
    <property type="match status" value="1"/>
</dbReference>
<evidence type="ECO:0000256" key="1">
    <source>
        <dbReference type="ARBA" id="ARBA00001849"/>
    </source>
</evidence>
<dbReference type="Pfam" id="PF00773">
    <property type="entry name" value="RNB"/>
    <property type="match status" value="1"/>
</dbReference>
<dbReference type="RefSeq" id="WP_267926771.1">
    <property type="nucleotide sequence ID" value="NZ_AP024233.1"/>
</dbReference>
<keyword evidence="4 8" id="KW-0540">Nuclease</keyword>
<dbReference type="GO" id="GO:0008859">
    <property type="term" value="F:exoribonuclease II activity"/>
    <property type="evidence" value="ECO:0007669"/>
    <property type="project" value="UniProtKB-UniRule"/>
</dbReference>
<reference evidence="11" key="1">
    <citation type="submission" date="2020-12" db="EMBL/GenBank/DDBJ databases">
        <title>Desulfobium dissulfuricans gen. nov., sp. nov., a novel mesophilic, sulfate-reducing bacterium isolated from a deep-sea hydrothermal vent.</title>
        <authorList>
            <person name="Hashimoto Y."/>
            <person name="Tame A."/>
            <person name="Sawayama S."/>
            <person name="Miyazaki J."/>
            <person name="Takai K."/>
            <person name="Nakagawa S."/>
        </authorList>
    </citation>
    <scope>NUCLEOTIDE SEQUENCE</scope>
    <source>
        <strain evidence="11">GF1</strain>
    </source>
</reference>
<dbReference type="SMART" id="SM00357">
    <property type="entry name" value="CSP"/>
    <property type="match status" value="1"/>
</dbReference>
<evidence type="ECO:0000256" key="6">
    <source>
        <dbReference type="ARBA" id="ARBA00022839"/>
    </source>
</evidence>
<dbReference type="PANTHER" id="PTHR23355:SF9">
    <property type="entry name" value="DIS3-LIKE EXONUCLEASE 2"/>
    <property type="match status" value="1"/>
</dbReference>
<dbReference type="PANTHER" id="PTHR23355">
    <property type="entry name" value="RIBONUCLEASE"/>
    <property type="match status" value="1"/>
</dbReference>
<dbReference type="Pfam" id="PF00575">
    <property type="entry name" value="S1"/>
    <property type="match status" value="1"/>
</dbReference>
<dbReference type="NCBIfam" id="TIGR02063">
    <property type="entry name" value="RNase_R"/>
    <property type="match status" value="1"/>
</dbReference>
<feature type="compositionally biased region" description="Basic residues" evidence="9">
    <location>
        <begin position="1"/>
        <end position="22"/>
    </location>
</feature>
<keyword evidence="6 8" id="KW-0269">Exonuclease</keyword>
<dbReference type="InterPro" id="IPR040476">
    <property type="entry name" value="CSD2"/>
</dbReference>
<comment type="similarity">
    <text evidence="8">Belongs to the RNR ribonuclease family. RNase R subfamily.</text>
</comment>
<evidence type="ECO:0000256" key="4">
    <source>
        <dbReference type="ARBA" id="ARBA00022722"/>
    </source>
</evidence>
<dbReference type="KEGG" id="ddu:GF1_24060"/>
<dbReference type="GO" id="GO:0005829">
    <property type="term" value="C:cytosol"/>
    <property type="evidence" value="ECO:0007669"/>
    <property type="project" value="TreeGrafter"/>
</dbReference>
<evidence type="ECO:0000256" key="8">
    <source>
        <dbReference type="HAMAP-Rule" id="MF_01895"/>
    </source>
</evidence>
<dbReference type="Pfam" id="PF17876">
    <property type="entry name" value="CSD2"/>
    <property type="match status" value="1"/>
</dbReference>
<gene>
    <name evidence="8 11" type="primary">rnr</name>
    <name evidence="11" type="ORF">GF1_24060</name>
</gene>
<dbReference type="CDD" id="cd04471">
    <property type="entry name" value="S1_RNase_R"/>
    <property type="match status" value="1"/>
</dbReference>
<dbReference type="InterPro" id="IPR012340">
    <property type="entry name" value="NA-bd_OB-fold"/>
</dbReference>
<dbReference type="InterPro" id="IPR003029">
    <property type="entry name" value="S1_domain"/>
</dbReference>
<dbReference type="PROSITE" id="PS01175">
    <property type="entry name" value="RIBONUCLEASE_II"/>
    <property type="match status" value="1"/>
</dbReference>
<evidence type="ECO:0000256" key="9">
    <source>
        <dbReference type="SAM" id="MobiDB-lite"/>
    </source>
</evidence>
<dbReference type="EC" id="3.1.13.1" evidence="8"/>
<evidence type="ECO:0000313" key="11">
    <source>
        <dbReference type="EMBL" id="BCO10030.1"/>
    </source>
</evidence>
<dbReference type="Proteomes" id="UP001063350">
    <property type="component" value="Chromosome"/>
</dbReference>
<protein>
    <recommendedName>
        <fullName evidence="8">Ribonuclease R</fullName>
        <shortName evidence="8">RNase R</shortName>
        <ecNumber evidence="8">3.1.13.1</ecNumber>
    </recommendedName>
</protein>
<dbReference type="SMART" id="SM00955">
    <property type="entry name" value="RNB"/>
    <property type="match status" value="1"/>
</dbReference>
<comment type="function">
    <text evidence="8">3'-5' exoribonuclease that releases 5'-nucleoside monophosphates and is involved in maturation of structured RNAs.</text>
</comment>
<dbReference type="NCBIfam" id="TIGR00358">
    <property type="entry name" value="3_prime_RNase"/>
    <property type="match status" value="1"/>
</dbReference>
<evidence type="ECO:0000313" key="12">
    <source>
        <dbReference type="Proteomes" id="UP001063350"/>
    </source>
</evidence>
<evidence type="ECO:0000256" key="5">
    <source>
        <dbReference type="ARBA" id="ARBA00022801"/>
    </source>
</evidence>
<name>A0A915XJ89_9BACT</name>
<dbReference type="InterPro" id="IPR011129">
    <property type="entry name" value="CSD"/>
</dbReference>
<dbReference type="InterPro" id="IPR050180">
    <property type="entry name" value="RNR_Ribonuclease"/>
</dbReference>
<dbReference type="Gene3D" id="2.40.50.140">
    <property type="entry name" value="Nucleic acid-binding proteins"/>
    <property type="match status" value="2"/>
</dbReference>
<feature type="region of interest" description="Disordered" evidence="9">
    <location>
        <begin position="1"/>
        <end position="25"/>
    </location>
</feature>
<keyword evidence="12" id="KW-1185">Reference proteome</keyword>
<dbReference type="InterPro" id="IPR001900">
    <property type="entry name" value="RNase_II/R"/>
</dbReference>
<keyword evidence="7 8" id="KW-0694">RNA-binding</keyword>
<evidence type="ECO:0000256" key="2">
    <source>
        <dbReference type="ARBA" id="ARBA00004496"/>
    </source>
</evidence>
<dbReference type="InterPro" id="IPR013223">
    <property type="entry name" value="RNase_B_OB_dom"/>
</dbReference>
<keyword evidence="3 8" id="KW-0963">Cytoplasm</keyword>
<evidence type="ECO:0000256" key="7">
    <source>
        <dbReference type="ARBA" id="ARBA00022884"/>
    </source>
</evidence>
<proteinExistence type="inferred from homology"/>
<keyword evidence="5 8" id="KW-0378">Hydrolase</keyword>
<dbReference type="SMART" id="SM00316">
    <property type="entry name" value="S1"/>
    <property type="match status" value="1"/>
</dbReference>
<organism evidence="11 12">
    <name type="scientific">Desulfolithobacter dissulfuricans</name>
    <dbReference type="NCBI Taxonomy" id="2795293"/>
    <lineage>
        <taxon>Bacteria</taxon>
        <taxon>Pseudomonadati</taxon>
        <taxon>Thermodesulfobacteriota</taxon>
        <taxon>Desulfobulbia</taxon>
        <taxon>Desulfobulbales</taxon>
        <taxon>Desulfobulbaceae</taxon>
        <taxon>Desulfolithobacter</taxon>
    </lineage>
</organism>